<dbReference type="EMBL" id="BAAAXZ010000106">
    <property type="protein sequence ID" value="GAA2930482.1"/>
    <property type="molecule type" value="Genomic_DNA"/>
</dbReference>
<dbReference type="Proteomes" id="UP001501102">
    <property type="component" value="Unassembled WGS sequence"/>
</dbReference>
<protein>
    <submittedName>
        <fullName evidence="1">Uncharacterized protein</fullName>
    </submittedName>
</protein>
<keyword evidence="2" id="KW-1185">Reference proteome</keyword>
<evidence type="ECO:0000313" key="2">
    <source>
        <dbReference type="Proteomes" id="UP001501102"/>
    </source>
</evidence>
<evidence type="ECO:0000313" key="1">
    <source>
        <dbReference type="EMBL" id="GAA2930482.1"/>
    </source>
</evidence>
<comment type="caution">
    <text evidence="1">The sequence shown here is derived from an EMBL/GenBank/DDBJ whole genome shotgun (WGS) entry which is preliminary data.</text>
</comment>
<proteinExistence type="predicted"/>
<gene>
    <name evidence="1" type="ORF">GCM10020221_27800</name>
</gene>
<organism evidence="1 2">
    <name type="scientific">Streptomyces thioluteus</name>
    <dbReference type="NCBI Taxonomy" id="66431"/>
    <lineage>
        <taxon>Bacteria</taxon>
        <taxon>Bacillati</taxon>
        <taxon>Actinomycetota</taxon>
        <taxon>Actinomycetes</taxon>
        <taxon>Kitasatosporales</taxon>
        <taxon>Streptomycetaceae</taxon>
        <taxon>Streptomyces</taxon>
    </lineage>
</organism>
<sequence length="177" mass="18345">MRMCPNSAATPKRAAAQLVADDDAAAQAGAQGDADDVVVALAGAEAVLAPGGGVGVVLDDDGEADALLDLVLERLVPPVDVGGEEDRGPLVVHVAGRADADGLDVVVGADGPHRVGDGVDDSFGRVRGRHLACREDRTLFVDHAGRDLRAADVDADGESHVSLSFSLEPRRRQPYRR</sequence>
<accession>A0ABN3X006</accession>
<reference evidence="2" key="1">
    <citation type="journal article" date="2019" name="Int. J. Syst. Evol. Microbiol.">
        <title>The Global Catalogue of Microorganisms (GCM) 10K type strain sequencing project: providing services to taxonomists for standard genome sequencing and annotation.</title>
        <authorList>
            <consortium name="The Broad Institute Genomics Platform"/>
            <consortium name="The Broad Institute Genome Sequencing Center for Infectious Disease"/>
            <person name="Wu L."/>
            <person name="Ma J."/>
        </authorList>
    </citation>
    <scope>NUCLEOTIDE SEQUENCE [LARGE SCALE GENOMIC DNA]</scope>
    <source>
        <strain evidence="2">JCM 4087</strain>
    </source>
</reference>
<name>A0ABN3X006_STRTU</name>